<name>A0A0R3KB98_9BRAD</name>
<gene>
    <name evidence="2" type="ORF">CQ12_26480</name>
</gene>
<keyword evidence="3" id="KW-1185">Reference proteome</keyword>
<keyword evidence="1" id="KW-1133">Transmembrane helix</keyword>
<feature type="transmembrane region" description="Helical" evidence="1">
    <location>
        <begin position="43"/>
        <end position="60"/>
    </location>
</feature>
<evidence type="ECO:0000256" key="1">
    <source>
        <dbReference type="SAM" id="Phobius"/>
    </source>
</evidence>
<accession>A0A0R3KB98</accession>
<reference evidence="2 3" key="1">
    <citation type="submission" date="2014-03" db="EMBL/GenBank/DDBJ databases">
        <title>Bradyrhizobium valentinum sp. nov., isolated from effective nodules of Lupinus mariae-josephae, a lupine endemic of basic-lime soils in Eastern Spain.</title>
        <authorList>
            <person name="Duran D."/>
            <person name="Rey L."/>
            <person name="Navarro A."/>
            <person name="Busquets A."/>
            <person name="Imperial J."/>
            <person name="Ruiz-Argueso T."/>
        </authorList>
    </citation>
    <scope>NUCLEOTIDE SEQUENCE [LARGE SCALE GENOMIC DNA]</scope>
    <source>
        <strain evidence="2 3">PAC68</strain>
    </source>
</reference>
<evidence type="ECO:0000313" key="2">
    <source>
        <dbReference type="EMBL" id="KRQ92731.1"/>
    </source>
</evidence>
<sequence length="66" mass="7493">MFAPGAQSLFRLELRHAEQVTEHLETMTLGELDQFGNGFRNEGYGLVGAAFFTSFGYFGWRVRFLA</sequence>
<comment type="caution">
    <text evidence="2">The sequence shown here is derived from an EMBL/GenBank/DDBJ whole genome shotgun (WGS) entry which is preliminary data.</text>
</comment>
<protein>
    <submittedName>
        <fullName evidence="2">Uncharacterized protein</fullName>
    </submittedName>
</protein>
<keyword evidence="1" id="KW-0472">Membrane</keyword>
<keyword evidence="1" id="KW-0812">Transmembrane</keyword>
<proteinExistence type="predicted"/>
<evidence type="ECO:0000313" key="3">
    <source>
        <dbReference type="Proteomes" id="UP000050863"/>
    </source>
</evidence>
<dbReference type="EMBL" id="LLXZ01000234">
    <property type="protein sequence ID" value="KRQ92731.1"/>
    <property type="molecule type" value="Genomic_DNA"/>
</dbReference>
<dbReference type="AlphaFoldDB" id="A0A0R3KB98"/>
<dbReference type="STRING" id="280332.CQ12_26480"/>
<organism evidence="2 3">
    <name type="scientific">Bradyrhizobium jicamae</name>
    <dbReference type="NCBI Taxonomy" id="280332"/>
    <lineage>
        <taxon>Bacteria</taxon>
        <taxon>Pseudomonadati</taxon>
        <taxon>Pseudomonadota</taxon>
        <taxon>Alphaproteobacteria</taxon>
        <taxon>Hyphomicrobiales</taxon>
        <taxon>Nitrobacteraceae</taxon>
        <taxon>Bradyrhizobium</taxon>
    </lineage>
</organism>
<dbReference type="Proteomes" id="UP000050863">
    <property type="component" value="Unassembled WGS sequence"/>
</dbReference>